<dbReference type="Pfam" id="PF08357">
    <property type="entry name" value="SEFIR"/>
    <property type="match status" value="1"/>
</dbReference>
<dbReference type="InterPro" id="IPR039465">
    <property type="entry name" value="IL-17_rcpt-like"/>
</dbReference>
<feature type="domain" description="SEFIR" evidence="9">
    <location>
        <begin position="198"/>
        <end position="333"/>
    </location>
</feature>
<comment type="subcellular location">
    <subcellularLocation>
        <location evidence="1">Membrane</location>
        <topology evidence="1">Single-pass type I membrane protein</topology>
    </subcellularLocation>
</comment>
<dbReference type="Pfam" id="PF23608">
    <property type="entry name" value="Ig_ILCR1"/>
    <property type="match status" value="1"/>
</dbReference>
<dbReference type="EMBL" id="KQ421236">
    <property type="protein sequence ID" value="KOF77993.1"/>
    <property type="molecule type" value="Genomic_DNA"/>
</dbReference>
<evidence type="ECO:0000259" key="10">
    <source>
        <dbReference type="Pfam" id="PF23608"/>
    </source>
</evidence>
<evidence type="ECO:0000256" key="8">
    <source>
        <dbReference type="SAM" id="Phobius"/>
    </source>
</evidence>
<reference evidence="11" key="1">
    <citation type="submission" date="2015-07" db="EMBL/GenBank/DDBJ databases">
        <title>MeaNS - Measles Nucleotide Surveillance Program.</title>
        <authorList>
            <person name="Tran T."/>
            <person name="Druce J."/>
        </authorList>
    </citation>
    <scope>NUCLEOTIDE SEQUENCE</scope>
    <source>
        <strain evidence="11">UCB-OBI-ISO-001</strain>
        <tissue evidence="11">Gonad</tissue>
    </source>
</reference>
<gene>
    <name evidence="11" type="ORF">OCBIM_22031419mg</name>
</gene>
<dbReference type="GO" id="GO:0016020">
    <property type="term" value="C:membrane"/>
    <property type="evidence" value="ECO:0007669"/>
    <property type="project" value="UniProtKB-SubCell"/>
</dbReference>
<dbReference type="InterPro" id="IPR057066">
    <property type="entry name" value="Ig_ILCR1"/>
</dbReference>
<evidence type="ECO:0000259" key="9">
    <source>
        <dbReference type="Pfam" id="PF08357"/>
    </source>
</evidence>
<evidence type="ECO:0000256" key="3">
    <source>
        <dbReference type="ARBA" id="ARBA00022729"/>
    </source>
</evidence>
<dbReference type="OrthoDB" id="6095707at2759"/>
<dbReference type="InterPro" id="IPR013568">
    <property type="entry name" value="SEFIR_dom"/>
</dbReference>
<evidence type="ECO:0000256" key="5">
    <source>
        <dbReference type="ARBA" id="ARBA00023136"/>
    </source>
</evidence>
<organism evidence="11">
    <name type="scientific">Octopus bimaculoides</name>
    <name type="common">California two-spotted octopus</name>
    <dbReference type="NCBI Taxonomy" id="37653"/>
    <lineage>
        <taxon>Eukaryota</taxon>
        <taxon>Metazoa</taxon>
        <taxon>Spiralia</taxon>
        <taxon>Lophotrochozoa</taxon>
        <taxon>Mollusca</taxon>
        <taxon>Cephalopoda</taxon>
        <taxon>Coleoidea</taxon>
        <taxon>Octopodiformes</taxon>
        <taxon>Octopoda</taxon>
        <taxon>Incirrata</taxon>
        <taxon>Octopodidae</taxon>
        <taxon>Octopus</taxon>
    </lineage>
</organism>
<feature type="transmembrane region" description="Helical" evidence="8">
    <location>
        <begin position="165"/>
        <end position="188"/>
    </location>
</feature>
<accession>A0A0L8GM11</accession>
<evidence type="ECO:0000256" key="6">
    <source>
        <dbReference type="ARBA" id="ARBA00023170"/>
    </source>
</evidence>
<evidence type="ECO:0000256" key="7">
    <source>
        <dbReference type="ARBA" id="ARBA00023180"/>
    </source>
</evidence>
<dbReference type="AlphaFoldDB" id="A0A0L8GM11"/>
<proteinExistence type="predicted"/>
<evidence type="ECO:0000256" key="2">
    <source>
        <dbReference type="ARBA" id="ARBA00022692"/>
    </source>
</evidence>
<dbReference type="PANTHER" id="PTHR15583:SF7">
    <property type="entry name" value="INTERLEUKIN CYTOKINE RECEPTOR-RELATED PROTEIN 2"/>
    <property type="match status" value="1"/>
</dbReference>
<keyword evidence="5 8" id="KW-0472">Membrane</keyword>
<keyword evidence="3" id="KW-0732">Signal</keyword>
<evidence type="ECO:0000313" key="11">
    <source>
        <dbReference type="EMBL" id="KOF77993.1"/>
    </source>
</evidence>
<dbReference type="Gene3D" id="3.40.50.11530">
    <property type="match status" value="1"/>
</dbReference>
<dbReference type="PANTHER" id="PTHR15583">
    <property type="entry name" value="INTERLEUKIN-17 RECEPTOR"/>
    <property type="match status" value="1"/>
</dbReference>
<keyword evidence="4 8" id="KW-1133">Transmembrane helix</keyword>
<sequence length="428" mass="48556">MRKNRIYLVHLYSLPESGNNYLPARKVDTFMCREWTTPIDYRLKEDKLIVDFEQGPSKCNIKMYKVALHYTNSTILNMVAVNSSKTTSRLTHDFLGICPGSYYITVEIFDENPFTNCICINLNEKCGEGCVRTRTNSIEKIGQSCLEVTTTTSPSTKEPPNPPKLTIFLAVVGATVGLLLLGLTVYCLKRTLQEKRGLLFYTEDHSYHCEAINQFISFMDKNKCKLEVAAHLVKGDNPLKLSFEIQKSDFIILVYSKALHKRIQAWKSNQDYVNFLKEDNSALLTTSILKELQASNKLTICMFPQAPNSSISSEFPSVKCYTLTKELNLLIQEIHGTGVDQELAVLVRSNKLNHKFNSLTNTIKDAANFEETSPNWFEDKYICPKKIESLNEMPDYSEKFVDGGEHSIYSLPVSDILEQINAKNDSVA</sequence>
<dbReference type="GO" id="GO:0030368">
    <property type="term" value="F:interleukin-17 receptor activity"/>
    <property type="evidence" value="ECO:0007669"/>
    <property type="project" value="InterPro"/>
</dbReference>
<evidence type="ECO:0000256" key="1">
    <source>
        <dbReference type="ARBA" id="ARBA00004479"/>
    </source>
</evidence>
<protein>
    <submittedName>
        <fullName evidence="11">Uncharacterized protein</fullName>
    </submittedName>
</protein>
<keyword evidence="2 8" id="KW-0812">Transmembrane</keyword>
<name>A0A0L8GM11_OCTBM</name>
<keyword evidence="7" id="KW-0325">Glycoprotein</keyword>
<evidence type="ECO:0000256" key="4">
    <source>
        <dbReference type="ARBA" id="ARBA00022989"/>
    </source>
</evidence>
<feature type="domain" description="ILCR1 Ig-like" evidence="10">
    <location>
        <begin position="34"/>
        <end position="138"/>
    </location>
</feature>
<keyword evidence="6" id="KW-0675">Receptor</keyword>